<dbReference type="SUPFAM" id="SSF53335">
    <property type="entry name" value="S-adenosyl-L-methionine-dependent methyltransferases"/>
    <property type="match status" value="1"/>
</dbReference>
<dbReference type="InterPro" id="IPR029063">
    <property type="entry name" value="SAM-dependent_MTases_sf"/>
</dbReference>
<name>A0AAW4PVK1_9EURY</name>
<reference evidence="3 4" key="1">
    <citation type="submission" date="2021-06" db="EMBL/GenBank/DDBJ databases">
        <title>Halomicroarcula sp. a new haloarchaeum isolated from saline soil.</title>
        <authorList>
            <person name="Duran-Viseras A."/>
            <person name="Sanchez-Porro C."/>
            <person name="Ventosa A."/>
        </authorList>
    </citation>
    <scope>NUCLEOTIDE SEQUENCE [LARGE SCALE GENOMIC DNA]</scope>
    <source>
        <strain evidence="3 4">F13</strain>
    </source>
</reference>
<dbReference type="Gene3D" id="2.20.130.10">
    <property type="entry name" value="CAC2371-like domains"/>
    <property type="match status" value="1"/>
</dbReference>
<dbReference type="Pfam" id="PF13649">
    <property type="entry name" value="Methyltransf_25"/>
    <property type="match status" value="1"/>
</dbReference>
<dbReference type="GO" id="GO:0032259">
    <property type="term" value="P:methylation"/>
    <property type="evidence" value="ECO:0007669"/>
    <property type="project" value="UniProtKB-KW"/>
</dbReference>
<dbReference type="CDD" id="cd02440">
    <property type="entry name" value="AdoMet_MTases"/>
    <property type="match status" value="1"/>
</dbReference>
<dbReference type="PANTHER" id="PTHR43861">
    <property type="entry name" value="TRANS-ACONITATE 2-METHYLTRANSFERASE-RELATED"/>
    <property type="match status" value="1"/>
</dbReference>
<dbReference type="Gene3D" id="3.40.50.150">
    <property type="entry name" value="Vaccinia Virus protein VP39"/>
    <property type="match status" value="1"/>
</dbReference>
<accession>A0AAW4PVK1</accession>
<evidence type="ECO:0000259" key="2">
    <source>
        <dbReference type="Pfam" id="PF13649"/>
    </source>
</evidence>
<gene>
    <name evidence="3" type="ORF">EGH21_15260</name>
</gene>
<comment type="caution">
    <text evidence="3">The sequence shown here is derived from an EMBL/GenBank/DDBJ whole genome shotgun (WGS) entry which is preliminary data.</text>
</comment>
<protein>
    <submittedName>
        <fullName evidence="3">Class I SAM-dependent methyltransferase</fullName>
    </submittedName>
</protein>
<organism evidence="3 4">
    <name type="scientific">Haloarcula rubra</name>
    <dbReference type="NCBI Taxonomy" id="2487747"/>
    <lineage>
        <taxon>Archaea</taxon>
        <taxon>Methanobacteriati</taxon>
        <taxon>Methanobacteriota</taxon>
        <taxon>Stenosarchaea group</taxon>
        <taxon>Halobacteria</taxon>
        <taxon>Halobacteriales</taxon>
        <taxon>Haloarculaceae</taxon>
        <taxon>Haloarcula</taxon>
    </lineage>
</organism>
<keyword evidence="3" id="KW-0489">Methyltransferase</keyword>
<feature type="domain" description="Methyltransferase" evidence="2">
    <location>
        <begin position="15"/>
        <end position="108"/>
    </location>
</feature>
<dbReference type="GO" id="GO:0008168">
    <property type="term" value="F:methyltransferase activity"/>
    <property type="evidence" value="ECO:0007669"/>
    <property type="project" value="UniProtKB-KW"/>
</dbReference>
<evidence type="ECO:0000256" key="1">
    <source>
        <dbReference type="ARBA" id="ARBA00022679"/>
    </source>
</evidence>
<keyword evidence="4" id="KW-1185">Reference proteome</keyword>
<keyword evidence="1" id="KW-0808">Transferase</keyword>
<evidence type="ECO:0000313" key="3">
    <source>
        <dbReference type="EMBL" id="MBX0324388.1"/>
    </source>
</evidence>
<dbReference type="RefSeq" id="WP_220619342.1">
    <property type="nucleotide sequence ID" value="NZ_RKLR01000006.1"/>
</dbReference>
<sequence>MGLLDRIEPNQTSRVIEFGCGTGPLLERIEGQYEKVLGVDNNEAMLNVARQRVASAEVLEADFREWSASEAGGAFDAAVLMGGLLHLTHDSDVEAFAATVYDSLREGGRFGTFFQPLSDDLDNGSRERQTVESERFVVDRHSVSAVTSPEGQYTTTYLFHIRDKIEDTEAKMGTVFHGRFHDPDTLEKIFLDVGFDDVKVSDGNGSTVLRAVK</sequence>
<proteinExistence type="predicted"/>
<dbReference type="InterPro" id="IPR041698">
    <property type="entry name" value="Methyltransf_25"/>
</dbReference>
<dbReference type="EMBL" id="RKLR01000006">
    <property type="protein sequence ID" value="MBX0324388.1"/>
    <property type="molecule type" value="Genomic_DNA"/>
</dbReference>
<dbReference type="Proteomes" id="UP001430377">
    <property type="component" value="Unassembled WGS sequence"/>
</dbReference>
<dbReference type="AlphaFoldDB" id="A0AAW4PVK1"/>
<evidence type="ECO:0000313" key="4">
    <source>
        <dbReference type="Proteomes" id="UP001430377"/>
    </source>
</evidence>